<sequence length="105" mass="12938">MYRKIQMQRNKICILLYKCYIYDMKTRKNAILRPDALPLKTNKEARMDDSSQQHIHYLKTLESEFQREEAELRSWLDTNVTDLASRKWYLERQREDHIARGRRYI</sequence>
<dbReference type="EMBL" id="CP003915">
    <property type="protein sequence ID" value="AHG64328.1"/>
    <property type="molecule type" value="Genomic_DNA"/>
</dbReference>
<name>W0PHA6_ADVMD</name>
<dbReference type="Proteomes" id="UP000019095">
    <property type="component" value="Chromosome"/>
</dbReference>
<organism evidence="1 2">
    <name type="scientific">Advenella mimigardefordensis (strain DSM 17166 / LMG 22922 / DPN7)</name>
    <dbReference type="NCBI Taxonomy" id="1247726"/>
    <lineage>
        <taxon>Bacteria</taxon>
        <taxon>Pseudomonadati</taxon>
        <taxon>Pseudomonadota</taxon>
        <taxon>Betaproteobacteria</taxon>
        <taxon>Burkholderiales</taxon>
        <taxon>Alcaligenaceae</taxon>
    </lineage>
</organism>
<reference evidence="1 2" key="1">
    <citation type="journal article" date="2014" name="Microbiology">
        <title>Unravelling the complete genome sequence of Advenella mimigardefordensis strain DPN7T and novel insights in the catabolism of the xenobiotic polythioester precursor 3,3'-dithiodipropionate.</title>
        <authorList>
            <person name="Wubbeler J.H."/>
            <person name="Hiessl S."/>
            <person name="Schuldes J."/>
            <person name="Thurmer A."/>
            <person name="Daniel R."/>
            <person name="Steinbuchel A."/>
        </authorList>
    </citation>
    <scope>NUCLEOTIDE SEQUENCE [LARGE SCALE GENOMIC DNA]</scope>
    <source>
        <strain evidence="2">DSM 17166 / LMG 22922 / DPN7</strain>
    </source>
</reference>
<evidence type="ECO:0000313" key="1">
    <source>
        <dbReference type="EMBL" id="AHG64328.1"/>
    </source>
</evidence>
<evidence type="ECO:0000313" key="2">
    <source>
        <dbReference type="Proteomes" id="UP000019095"/>
    </source>
</evidence>
<dbReference type="AlphaFoldDB" id="W0PHA6"/>
<dbReference type="HOGENOM" id="CLU_2230734_0_0_4"/>
<keyword evidence="2" id="KW-1185">Reference proteome</keyword>
<dbReference type="KEGG" id="amim:MIM_c22520"/>
<gene>
    <name evidence="1" type="ORF">MIM_c22520</name>
</gene>
<dbReference type="PATRIC" id="fig|1247726.3.peg.2475"/>
<dbReference type="RefSeq" id="WP_025372964.1">
    <property type="nucleotide sequence ID" value="NZ_CP003915.1"/>
</dbReference>
<protein>
    <submittedName>
        <fullName evidence="1">Uncharacterized protein</fullName>
    </submittedName>
</protein>
<proteinExistence type="predicted"/>
<dbReference type="OrthoDB" id="8687896at2"/>
<accession>W0PHA6</accession>